<evidence type="ECO:0000313" key="1">
    <source>
        <dbReference type="EMBL" id="CDW23373.1"/>
    </source>
</evidence>
<reference evidence="1" key="1">
    <citation type="submission" date="2014-05" db="EMBL/GenBank/DDBJ databases">
        <authorList>
            <person name="Chronopoulou M."/>
        </authorList>
    </citation>
    <scope>NUCLEOTIDE SEQUENCE</scope>
    <source>
        <tissue evidence="1">Whole organism</tissue>
    </source>
</reference>
<dbReference type="EMBL" id="HACA01006012">
    <property type="protein sequence ID" value="CDW23373.1"/>
    <property type="molecule type" value="Transcribed_RNA"/>
</dbReference>
<name>A0A0K2TBK5_LEPSM</name>
<dbReference type="AlphaFoldDB" id="A0A0K2TBK5"/>
<sequence>FFLPPRRRLVVGDLLREAILFSVLLLLGRPLRLCDPALFPLPRPLVFPLPLEVVLLPLEVDALPRPLPRPLWLGVDVSLCPL</sequence>
<feature type="non-terminal residue" evidence="1">
    <location>
        <position position="1"/>
    </location>
</feature>
<organism evidence="1">
    <name type="scientific">Lepeophtheirus salmonis</name>
    <name type="common">Salmon louse</name>
    <name type="synonym">Caligus salmonis</name>
    <dbReference type="NCBI Taxonomy" id="72036"/>
    <lineage>
        <taxon>Eukaryota</taxon>
        <taxon>Metazoa</taxon>
        <taxon>Ecdysozoa</taxon>
        <taxon>Arthropoda</taxon>
        <taxon>Crustacea</taxon>
        <taxon>Multicrustacea</taxon>
        <taxon>Hexanauplia</taxon>
        <taxon>Copepoda</taxon>
        <taxon>Siphonostomatoida</taxon>
        <taxon>Caligidae</taxon>
        <taxon>Lepeophtheirus</taxon>
    </lineage>
</organism>
<accession>A0A0K2TBK5</accession>
<protein>
    <submittedName>
        <fullName evidence="1">Uncharacterized protein</fullName>
    </submittedName>
</protein>
<proteinExistence type="predicted"/>